<accession>A0A9D7LR89</accession>
<comment type="caution">
    <text evidence="1">The sequence shown here is derived from an EMBL/GenBank/DDBJ whole genome shotgun (WGS) entry which is preliminary data.</text>
</comment>
<organism evidence="1 2">
    <name type="scientific">Candidatus Dechloromonas phosphorivorans</name>
    <dbReference type="NCBI Taxonomy" id="2899244"/>
    <lineage>
        <taxon>Bacteria</taxon>
        <taxon>Pseudomonadati</taxon>
        <taxon>Pseudomonadota</taxon>
        <taxon>Betaproteobacteria</taxon>
        <taxon>Rhodocyclales</taxon>
        <taxon>Azonexaceae</taxon>
        <taxon>Dechloromonas</taxon>
    </lineage>
</organism>
<evidence type="ECO:0000313" key="2">
    <source>
        <dbReference type="Proteomes" id="UP000808146"/>
    </source>
</evidence>
<dbReference type="Proteomes" id="UP000808146">
    <property type="component" value="Unassembled WGS sequence"/>
</dbReference>
<gene>
    <name evidence="1" type="ORF">IPN75_11770</name>
</gene>
<proteinExistence type="predicted"/>
<name>A0A9D7LR89_9RHOO</name>
<dbReference type="AlphaFoldDB" id="A0A9D7LR89"/>
<sequence>MQRSVFCADAFGDRFALADLPLPRPPGGYAVQMLDTDTLLDRASGHFLPVRSAELDGLFASFDDAFAAACRWVEAHCSAPEDHRLAIVPAGFDAVRQRHVLIYGVLCGQP</sequence>
<dbReference type="EMBL" id="JADKBR010000016">
    <property type="protein sequence ID" value="MBK8890999.1"/>
    <property type="molecule type" value="Genomic_DNA"/>
</dbReference>
<evidence type="ECO:0000313" key="1">
    <source>
        <dbReference type="EMBL" id="MBK8890999.1"/>
    </source>
</evidence>
<protein>
    <submittedName>
        <fullName evidence="1">Uncharacterized protein</fullName>
    </submittedName>
</protein>
<reference evidence="1" key="1">
    <citation type="submission" date="2020-10" db="EMBL/GenBank/DDBJ databases">
        <title>Connecting structure to function with the recovery of over 1000 high-quality activated sludge metagenome-assembled genomes encoding full-length rRNA genes using long-read sequencing.</title>
        <authorList>
            <person name="Singleton C.M."/>
            <person name="Petriglieri F."/>
            <person name="Kristensen J.M."/>
            <person name="Kirkegaard R.H."/>
            <person name="Michaelsen T.Y."/>
            <person name="Andersen M.H."/>
            <person name="Karst S.M."/>
            <person name="Dueholm M.S."/>
            <person name="Nielsen P.H."/>
            <person name="Albertsen M."/>
        </authorList>
    </citation>
    <scope>NUCLEOTIDE SEQUENCE</scope>
    <source>
        <strain evidence="1">OdNE_18-Q3-R46-58_BAT3C.305</strain>
    </source>
</reference>